<dbReference type="GO" id="GO:0005543">
    <property type="term" value="F:phospholipid binding"/>
    <property type="evidence" value="ECO:0007669"/>
    <property type="project" value="TreeGrafter"/>
</dbReference>
<dbReference type="Pfam" id="PF02684">
    <property type="entry name" value="LpxB"/>
    <property type="match status" value="1"/>
</dbReference>
<accession>A0A0J6T628</accession>
<evidence type="ECO:0000256" key="7">
    <source>
        <dbReference type="ARBA" id="ARBA00022676"/>
    </source>
</evidence>
<dbReference type="AlphaFoldDB" id="A0A0J6T628"/>
<proteinExistence type="inferred from homology"/>
<dbReference type="SUPFAM" id="SSF53756">
    <property type="entry name" value="UDP-Glycosyltransferase/glycogen phosphorylase"/>
    <property type="match status" value="1"/>
</dbReference>
<keyword evidence="8 11" id="KW-0808">Transferase</keyword>
<keyword evidence="13" id="KW-1185">Reference proteome</keyword>
<dbReference type="HAMAP" id="MF_00392">
    <property type="entry name" value="LpxB"/>
    <property type="match status" value="1"/>
</dbReference>
<comment type="caution">
    <text evidence="12">The sequence shown here is derived from an EMBL/GenBank/DDBJ whole genome shotgun (WGS) entry which is preliminary data.</text>
</comment>
<keyword evidence="5 11" id="KW-0444">Lipid biosynthesis</keyword>
<dbReference type="EMBL" id="LABY01000011">
    <property type="protein sequence ID" value="KMO42885.1"/>
    <property type="molecule type" value="Genomic_DNA"/>
</dbReference>
<dbReference type="GO" id="GO:0008915">
    <property type="term" value="F:lipid-A-disaccharide synthase activity"/>
    <property type="evidence" value="ECO:0007669"/>
    <property type="project" value="UniProtKB-UniRule"/>
</dbReference>
<name>A0A0J6T628_9HYPH</name>
<comment type="catalytic activity">
    <reaction evidence="10 11">
        <text>a lipid X + a UDP-2-N,3-O-bis[(3R)-3-hydroxyacyl]-alpha-D-glucosamine = a lipid A disaccharide + UDP + H(+)</text>
        <dbReference type="Rhea" id="RHEA:67828"/>
        <dbReference type="ChEBI" id="CHEBI:15378"/>
        <dbReference type="ChEBI" id="CHEBI:58223"/>
        <dbReference type="ChEBI" id="CHEBI:137748"/>
        <dbReference type="ChEBI" id="CHEBI:176338"/>
        <dbReference type="ChEBI" id="CHEBI:176343"/>
        <dbReference type="EC" id="2.4.1.182"/>
    </reaction>
</comment>
<reference evidence="12 13" key="1">
    <citation type="submission" date="2015-03" db="EMBL/GenBank/DDBJ databases">
        <title>Genome sequencing of Methylobacterium variabile DSM 16961.</title>
        <authorList>
            <person name="Chaudhry V."/>
            <person name="Patil P.B."/>
        </authorList>
    </citation>
    <scope>NUCLEOTIDE SEQUENCE [LARGE SCALE GENOMIC DNA]</scope>
    <source>
        <strain evidence="12 13">DSM 16961</strain>
    </source>
</reference>
<evidence type="ECO:0000256" key="4">
    <source>
        <dbReference type="ARBA" id="ARBA00020902"/>
    </source>
</evidence>
<dbReference type="RefSeq" id="WP_048442430.1">
    <property type="nucleotide sequence ID" value="NZ_LABY01000011.1"/>
</dbReference>
<dbReference type="GO" id="GO:0009245">
    <property type="term" value="P:lipid A biosynthetic process"/>
    <property type="evidence" value="ECO:0007669"/>
    <property type="project" value="UniProtKB-UniRule"/>
</dbReference>
<dbReference type="GO" id="GO:0016020">
    <property type="term" value="C:membrane"/>
    <property type="evidence" value="ECO:0007669"/>
    <property type="project" value="GOC"/>
</dbReference>
<dbReference type="Proteomes" id="UP000035955">
    <property type="component" value="Unassembled WGS sequence"/>
</dbReference>
<keyword evidence="6 11" id="KW-0441">Lipid A biosynthesis</keyword>
<dbReference type="InterPro" id="IPR003835">
    <property type="entry name" value="Glyco_trans_19"/>
</dbReference>
<evidence type="ECO:0000256" key="11">
    <source>
        <dbReference type="HAMAP-Rule" id="MF_00392"/>
    </source>
</evidence>
<evidence type="ECO:0000256" key="5">
    <source>
        <dbReference type="ARBA" id="ARBA00022516"/>
    </source>
</evidence>
<evidence type="ECO:0000256" key="3">
    <source>
        <dbReference type="ARBA" id="ARBA00012687"/>
    </source>
</evidence>
<dbReference type="PANTHER" id="PTHR30372">
    <property type="entry name" value="LIPID-A-DISACCHARIDE SYNTHASE"/>
    <property type="match status" value="1"/>
</dbReference>
<protein>
    <recommendedName>
        <fullName evidence="4 11">Lipid-A-disaccharide synthase</fullName>
        <ecNumber evidence="3 11">2.4.1.182</ecNumber>
    </recommendedName>
</protein>
<evidence type="ECO:0000256" key="2">
    <source>
        <dbReference type="ARBA" id="ARBA00007868"/>
    </source>
</evidence>
<evidence type="ECO:0000256" key="1">
    <source>
        <dbReference type="ARBA" id="ARBA00002056"/>
    </source>
</evidence>
<evidence type="ECO:0000256" key="8">
    <source>
        <dbReference type="ARBA" id="ARBA00022679"/>
    </source>
</evidence>
<evidence type="ECO:0000313" key="13">
    <source>
        <dbReference type="Proteomes" id="UP000035955"/>
    </source>
</evidence>
<sequence>MNDPSGNDRPLTIWLVAGEESGDQLGAKLIRSLRALSPEPLALAGVGGDAMAAEGMASLFPLEDVAVIGYLAVAARLRLLMRRIRQTVQACVAARPDVLVIIDSPGFTHAVASRVRRKLPGLPVVDYVSPSVWAWRPWRAKTMRGYIDHVLALLPFEPDAHRRLGGPTCTYVGHPLIERLPELRPGPAEDRDRQAAVPVLAVLPGSRRSEIERLMPIFGAALARVRDRGQAFTVELPAVARHRALIERLAGSWPVRPRLIDGEAAKLATFRRARAALAASGTVTLELALAGVPMVVAYQVPKIEEVIVRRLIQVPTIVLPNLILGENAIPELIQAECTPERLADALAPLLPEGPARAAQEAALARLDATMRLPDGDDPSRSAARIVLAAAGRQRPTAP</sequence>
<comment type="similarity">
    <text evidence="2 11">Belongs to the LpxB family.</text>
</comment>
<dbReference type="NCBIfam" id="TIGR00215">
    <property type="entry name" value="lpxB"/>
    <property type="match status" value="1"/>
</dbReference>
<dbReference type="PATRIC" id="fig|298794.3.peg.361"/>
<comment type="function">
    <text evidence="1 11">Condensation of UDP-2,3-diacylglucosamine and 2,3-diacylglucosamine-1-phosphate to form lipid A disaccharide, a precursor of lipid A, a phosphorylated glycolipid that anchors the lipopolysaccharide to the outer membrane of the cell.</text>
</comment>
<dbReference type="UniPathway" id="UPA00973"/>
<evidence type="ECO:0000256" key="6">
    <source>
        <dbReference type="ARBA" id="ARBA00022556"/>
    </source>
</evidence>
<organism evidence="12 13">
    <name type="scientific">Methylobacterium variabile</name>
    <dbReference type="NCBI Taxonomy" id="298794"/>
    <lineage>
        <taxon>Bacteria</taxon>
        <taxon>Pseudomonadati</taxon>
        <taxon>Pseudomonadota</taxon>
        <taxon>Alphaproteobacteria</taxon>
        <taxon>Hyphomicrobiales</taxon>
        <taxon>Methylobacteriaceae</taxon>
        <taxon>Methylobacterium</taxon>
    </lineage>
</organism>
<comment type="pathway">
    <text evidence="11">Bacterial outer membrane biogenesis; LPS lipid A biosynthesis.</text>
</comment>
<dbReference type="OrthoDB" id="9801642at2"/>
<evidence type="ECO:0000256" key="10">
    <source>
        <dbReference type="ARBA" id="ARBA00048975"/>
    </source>
</evidence>
<evidence type="ECO:0000313" key="12">
    <source>
        <dbReference type="EMBL" id="KMO42885.1"/>
    </source>
</evidence>
<gene>
    <name evidence="11" type="primary">lpxB</name>
    <name evidence="12" type="ORF">VQ02_01765</name>
</gene>
<keyword evidence="7 11" id="KW-0328">Glycosyltransferase</keyword>
<keyword evidence="9 11" id="KW-0443">Lipid metabolism</keyword>
<dbReference type="PANTHER" id="PTHR30372:SF4">
    <property type="entry name" value="LIPID-A-DISACCHARIDE SYNTHASE, MITOCHONDRIAL-RELATED"/>
    <property type="match status" value="1"/>
</dbReference>
<dbReference type="EC" id="2.4.1.182" evidence="3 11"/>
<evidence type="ECO:0000256" key="9">
    <source>
        <dbReference type="ARBA" id="ARBA00023098"/>
    </source>
</evidence>